<dbReference type="InParanoid" id="A0A1B1ADN9"/>
<dbReference type="InterPro" id="IPR051167">
    <property type="entry name" value="Prolyl_oligopep/macrocyclase"/>
</dbReference>
<name>A0A1B1ADN9_9PROT</name>
<keyword evidence="8" id="KW-1185">Reference proteome</keyword>
<keyword evidence="1" id="KW-0645">Protease</keyword>
<gene>
    <name evidence="7" type="ORF">ATE48_01420</name>
</gene>
<accession>A0A1B1ADN9</accession>
<evidence type="ECO:0008006" key="9">
    <source>
        <dbReference type="Google" id="ProtNLM"/>
    </source>
</evidence>
<evidence type="ECO:0000313" key="7">
    <source>
        <dbReference type="EMBL" id="ANP44673.1"/>
    </source>
</evidence>
<feature type="domain" description="Peptidase S9A N-terminal" evidence="6">
    <location>
        <begin position="34"/>
        <end position="428"/>
    </location>
</feature>
<dbReference type="KEGG" id="cbot:ATE48_01420"/>
<keyword evidence="2" id="KW-0378">Hydrolase</keyword>
<dbReference type="InterPro" id="IPR001375">
    <property type="entry name" value="Peptidase_S9_cat"/>
</dbReference>
<dbReference type="GO" id="GO:0005829">
    <property type="term" value="C:cytosol"/>
    <property type="evidence" value="ECO:0007669"/>
    <property type="project" value="TreeGrafter"/>
</dbReference>
<dbReference type="PANTHER" id="PTHR42881">
    <property type="entry name" value="PROLYL ENDOPEPTIDASE"/>
    <property type="match status" value="1"/>
</dbReference>
<evidence type="ECO:0000256" key="1">
    <source>
        <dbReference type="ARBA" id="ARBA00022670"/>
    </source>
</evidence>
<organism evidence="7 8">
    <name type="scientific">Candidatus Viadribacter manganicus</name>
    <dbReference type="NCBI Taxonomy" id="1759059"/>
    <lineage>
        <taxon>Bacteria</taxon>
        <taxon>Pseudomonadati</taxon>
        <taxon>Pseudomonadota</taxon>
        <taxon>Alphaproteobacteria</taxon>
        <taxon>Hyphomonadales</taxon>
        <taxon>Hyphomonadaceae</taxon>
        <taxon>Candidatus Viadribacter</taxon>
    </lineage>
</organism>
<dbReference type="InterPro" id="IPR029058">
    <property type="entry name" value="AB_hydrolase_fold"/>
</dbReference>
<feature type="chain" id="PRO_5008518619" description="S9 family peptidase" evidence="4">
    <location>
        <begin position="30"/>
        <end position="703"/>
    </location>
</feature>
<feature type="domain" description="Peptidase S9 prolyl oligopeptidase catalytic" evidence="5">
    <location>
        <begin position="499"/>
        <end position="698"/>
    </location>
</feature>
<feature type="signal peptide" evidence="4">
    <location>
        <begin position="1"/>
        <end position="29"/>
    </location>
</feature>
<dbReference type="STRING" id="1759059.ATE48_01420"/>
<evidence type="ECO:0000313" key="8">
    <source>
        <dbReference type="Proteomes" id="UP000092498"/>
    </source>
</evidence>
<dbReference type="Proteomes" id="UP000092498">
    <property type="component" value="Chromosome"/>
</dbReference>
<evidence type="ECO:0000256" key="2">
    <source>
        <dbReference type="ARBA" id="ARBA00022801"/>
    </source>
</evidence>
<dbReference type="Pfam" id="PF00326">
    <property type="entry name" value="Peptidase_S9"/>
    <property type="match status" value="1"/>
</dbReference>
<dbReference type="AlphaFoldDB" id="A0A1B1ADN9"/>
<dbReference type="Gene3D" id="2.130.10.120">
    <property type="entry name" value="Prolyl oligopeptidase, N-terminal domain"/>
    <property type="match status" value="1"/>
</dbReference>
<dbReference type="SUPFAM" id="SSF50993">
    <property type="entry name" value="Peptidase/esterase 'gauge' domain"/>
    <property type="match status" value="1"/>
</dbReference>
<evidence type="ECO:0000256" key="4">
    <source>
        <dbReference type="SAM" id="SignalP"/>
    </source>
</evidence>
<dbReference type="Pfam" id="PF02897">
    <property type="entry name" value="Peptidase_S9_N"/>
    <property type="match status" value="1"/>
</dbReference>
<dbReference type="Gene3D" id="3.40.50.1820">
    <property type="entry name" value="alpha/beta hydrolase"/>
    <property type="match status" value="1"/>
</dbReference>
<dbReference type="InterPro" id="IPR002470">
    <property type="entry name" value="Peptidase_S9A"/>
</dbReference>
<proteinExistence type="predicted"/>
<dbReference type="GO" id="GO:0004252">
    <property type="term" value="F:serine-type endopeptidase activity"/>
    <property type="evidence" value="ECO:0007669"/>
    <property type="project" value="InterPro"/>
</dbReference>
<dbReference type="GO" id="GO:0070012">
    <property type="term" value="F:oligopeptidase activity"/>
    <property type="evidence" value="ECO:0007669"/>
    <property type="project" value="TreeGrafter"/>
</dbReference>
<dbReference type="PROSITE" id="PS51257">
    <property type="entry name" value="PROKAR_LIPOPROTEIN"/>
    <property type="match status" value="1"/>
</dbReference>
<keyword evidence="4" id="KW-0732">Signal</keyword>
<dbReference type="InterPro" id="IPR023302">
    <property type="entry name" value="Pept_S9A_N"/>
</dbReference>
<dbReference type="GO" id="GO:0006508">
    <property type="term" value="P:proteolysis"/>
    <property type="evidence" value="ECO:0007669"/>
    <property type="project" value="UniProtKB-KW"/>
</dbReference>
<evidence type="ECO:0000259" key="6">
    <source>
        <dbReference type="Pfam" id="PF02897"/>
    </source>
</evidence>
<dbReference type="PANTHER" id="PTHR42881:SF13">
    <property type="entry name" value="PROLYL ENDOPEPTIDASE"/>
    <property type="match status" value="1"/>
</dbReference>
<dbReference type="OrthoDB" id="9801421at2"/>
<dbReference type="PRINTS" id="PR00862">
    <property type="entry name" value="PROLIGOPTASE"/>
</dbReference>
<dbReference type="EMBL" id="CP013244">
    <property type="protein sequence ID" value="ANP44673.1"/>
    <property type="molecule type" value="Genomic_DNA"/>
</dbReference>
<keyword evidence="3" id="KW-0720">Serine protease</keyword>
<dbReference type="SUPFAM" id="SSF53474">
    <property type="entry name" value="alpha/beta-Hydrolases"/>
    <property type="match status" value="1"/>
</dbReference>
<evidence type="ECO:0000259" key="5">
    <source>
        <dbReference type="Pfam" id="PF00326"/>
    </source>
</evidence>
<sequence length="703" mass="77725">MRFAALAATTLAALVLAACSSTSTTTVTASSPTMTGEDPYLWLEDIEGDRALSWVREQNARSLPQLENDPRFGQLLTDATALANSRDRLPTGGIFEGYYYNFWQDEQHVRGIYRRARLDAFARDGNPQWETVLDIDAIAAAENANWVFKGIDCLEGTTLCLVSLSDGGKDATTYREYDIATRSFVPNGFVLPEAKSGATWLDHNTLIVATDWGAGTMTESGYPFVVKRWTRGTPLSSATEIMRGAVTDVGVFGGVLQDTDGHRVPIAVQATTFFESTNFRLDGASPQRINLPPKSSIQGVYRGFLIATLQEEWRGHPQGALIAYPLSESGSETPNVTVLFAPNARQSIEGVSITHDAIIVAGYENVRGRLLRIARNGNTWATTNIALPENGSVTMAGSSPTESQAFAVFEDFLTPDTLYALDQNATRARALRSLPAQFDSSPYVSEQYEAVSADGTRVPYFVLRRRDMPFNGENPTLLYAYGGFQVSYTPTYSPNVGKLWLDRGGVYVLANIRGGGEFGPAWHQAGLRTHRQVIYDDFYAVERDLVERRITTPRRLGIMGGSNGGLLMGVMLNQHPEMINAAVVQVPLLDMLRYDQLLAGASWVDEYGSPSNREERAFLETITPYQNLRRRDDFPLPLVVTSTKDDRVHPGHARKYVARLLELGMPVLYYENIDGGHAAAANLNEAARRRSLEYTYLMQRLMD</sequence>
<dbReference type="RefSeq" id="WP_066767115.1">
    <property type="nucleotide sequence ID" value="NZ_CP013244.1"/>
</dbReference>
<protein>
    <recommendedName>
        <fullName evidence="9">S9 family peptidase</fullName>
    </recommendedName>
</protein>
<evidence type="ECO:0000256" key="3">
    <source>
        <dbReference type="ARBA" id="ARBA00022825"/>
    </source>
</evidence>
<reference evidence="7 8" key="1">
    <citation type="submission" date="2015-11" db="EMBL/GenBank/DDBJ databases">
        <title>Whole-Genome Sequence of Candidatus Oderbacter manganicum from the National Park Lower Oder Valley, Germany.</title>
        <authorList>
            <person name="Braun B."/>
            <person name="Liere K."/>
            <person name="Szewzyk U."/>
        </authorList>
    </citation>
    <scope>NUCLEOTIDE SEQUENCE [LARGE SCALE GENOMIC DNA]</scope>
    <source>
        <strain evidence="7 8">OTSz_A_272</strain>
    </source>
</reference>